<dbReference type="AlphaFoldDB" id="A0A238UB15"/>
<dbReference type="EMBL" id="LT899436">
    <property type="protein sequence ID" value="SNR16265.1"/>
    <property type="molecule type" value="Genomic_DNA"/>
</dbReference>
<protein>
    <submittedName>
        <fullName evidence="1">Probable lipoprotein</fullName>
    </submittedName>
</protein>
<dbReference type="RefSeq" id="WP_095072684.1">
    <property type="nucleotide sequence ID" value="NZ_LT899436.1"/>
</dbReference>
<dbReference type="KEGG" id="tje:TJEJU_2582"/>
<sequence>MKKIIYTLALIVLISCGKEKRFTENADSIKELQTLLADEFGKDAYYTSISIINSSTSSGDIINTTQTSDPASLKMGEWNHFQGKWTQSSEVTLELSEGAKAKDFMFKLDDSVINFKLLGDLVEKSKEKVKEEKKIDEVIVSSIYMNAPNNGDFEKMEYFITIKPKNGGTSFDFWYKLDGTLRKFDY</sequence>
<evidence type="ECO:0000313" key="2">
    <source>
        <dbReference type="Proteomes" id="UP000215214"/>
    </source>
</evidence>
<keyword evidence="1" id="KW-0449">Lipoprotein</keyword>
<accession>A0A238UB15</accession>
<organism evidence="1 2">
    <name type="scientific">Tenacibaculum jejuense</name>
    <dbReference type="NCBI Taxonomy" id="584609"/>
    <lineage>
        <taxon>Bacteria</taxon>
        <taxon>Pseudomonadati</taxon>
        <taxon>Bacteroidota</taxon>
        <taxon>Flavobacteriia</taxon>
        <taxon>Flavobacteriales</taxon>
        <taxon>Flavobacteriaceae</taxon>
        <taxon>Tenacibaculum</taxon>
    </lineage>
</organism>
<proteinExistence type="predicted"/>
<dbReference type="Proteomes" id="UP000215214">
    <property type="component" value="Chromosome TJEJU"/>
</dbReference>
<gene>
    <name evidence="1" type="ORF">TJEJU_2582</name>
</gene>
<keyword evidence="2" id="KW-1185">Reference proteome</keyword>
<evidence type="ECO:0000313" key="1">
    <source>
        <dbReference type="EMBL" id="SNR16265.1"/>
    </source>
</evidence>
<dbReference type="PROSITE" id="PS51257">
    <property type="entry name" value="PROKAR_LIPOPROTEIN"/>
    <property type="match status" value="1"/>
</dbReference>
<reference evidence="1 2" key="1">
    <citation type="submission" date="2017-07" db="EMBL/GenBank/DDBJ databases">
        <authorList>
            <person name="Sun Z.S."/>
            <person name="Albrecht U."/>
            <person name="Echele G."/>
            <person name="Lee C.C."/>
        </authorList>
    </citation>
    <scope>NUCLEOTIDE SEQUENCE [LARGE SCALE GENOMIC DNA]</scope>
    <source>
        <strain evidence="2">type strain: KCTC 22618</strain>
    </source>
</reference>
<dbReference type="OrthoDB" id="676695at2"/>
<name>A0A238UB15_9FLAO</name>